<dbReference type="RefSeq" id="WP_075864863.1">
    <property type="nucleotide sequence ID" value="NZ_BDJL01000012.1"/>
</dbReference>
<name>A0A1L8D0G8_9THEO</name>
<comment type="subcellular location">
    <subcellularLocation>
        <location evidence="1">Membrane</location>
        <topology evidence="1">Multi-pass membrane protein</topology>
    </subcellularLocation>
</comment>
<comment type="caution">
    <text evidence="6">The sequence shown here is derived from an EMBL/GenBank/DDBJ whole genome shotgun (WGS) entry which is preliminary data.</text>
</comment>
<sequence length="272" mass="30581">MINVNTIGQYIPGNSLIHRLDPRTKFFTLLVAVFLVFFLDNLVHLGFLLFGVILVTFLAGIKPKMFWQALKPVVFILVLALILQLFFTPGEKLITIGPFKITREGLINSGIVFLRLVVMLLSAYLLTATTSPTELTHGLESLLKPFGRFGLPYGEIALMLTIALRFIPTLTEEAERLIKAQESRGADFYTRGLSKKAQMMLPLIIPLFINAFKRADELAVAMEARGYRIGAPRGKLKPLKFTAKDYLFLFLNLLIAMLFVILKLWGGFPAKF</sequence>
<evidence type="ECO:0000256" key="4">
    <source>
        <dbReference type="ARBA" id="ARBA00023136"/>
    </source>
</evidence>
<dbReference type="Pfam" id="PF02361">
    <property type="entry name" value="CbiQ"/>
    <property type="match status" value="1"/>
</dbReference>
<reference evidence="7" key="1">
    <citation type="submission" date="2016-12" db="EMBL/GenBank/DDBJ databases">
        <title>Draft Genome Sequences od Carboxydothermus pertinax and islandicus, Hydrogenogenic Carboxydotrophic Bacteria.</title>
        <authorList>
            <person name="Fukuyama Y."/>
            <person name="Ohmae K."/>
            <person name="Yoneda Y."/>
            <person name="Yoshida T."/>
            <person name="Sako Y."/>
        </authorList>
    </citation>
    <scope>NUCLEOTIDE SEQUENCE [LARGE SCALE GENOMIC DNA]</scope>
    <source>
        <strain evidence="7">SET</strain>
    </source>
</reference>
<dbReference type="CDD" id="cd16914">
    <property type="entry name" value="EcfT"/>
    <property type="match status" value="1"/>
</dbReference>
<keyword evidence="2 5" id="KW-0812">Transmembrane</keyword>
<feature type="transmembrane region" description="Helical" evidence="5">
    <location>
        <begin position="106"/>
        <end position="126"/>
    </location>
</feature>
<evidence type="ECO:0000313" key="6">
    <source>
        <dbReference type="EMBL" id="GAV24675.1"/>
    </source>
</evidence>
<dbReference type="Proteomes" id="UP000187338">
    <property type="component" value="Unassembled WGS sequence"/>
</dbReference>
<dbReference type="OrthoDB" id="8075495at2"/>
<protein>
    <submittedName>
        <fullName evidence="6">Cobalt ABC transporter permease</fullName>
    </submittedName>
</protein>
<keyword evidence="7" id="KW-1185">Reference proteome</keyword>
<feature type="transmembrane region" description="Helical" evidence="5">
    <location>
        <begin position="146"/>
        <end position="167"/>
    </location>
</feature>
<dbReference type="InterPro" id="IPR003339">
    <property type="entry name" value="ABC/ECF_trnsptr_transmembrane"/>
</dbReference>
<dbReference type="STRING" id="661089.ciss_06080"/>
<keyword evidence="3 5" id="KW-1133">Transmembrane helix</keyword>
<evidence type="ECO:0000256" key="2">
    <source>
        <dbReference type="ARBA" id="ARBA00022692"/>
    </source>
</evidence>
<dbReference type="PANTHER" id="PTHR33514:SF13">
    <property type="entry name" value="PROTEIN ABCI12, CHLOROPLASTIC"/>
    <property type="match status" value="1"/>
</dbReference>
<feature type="transmembrane region" description="Helical" evidence="5">
    <location>
        <begin position="26"/>
        <end position="59"/>
    </location>
</feature>
<dbReference type="EMBL" id="BDJL01000012">
    <property type="protein sequence ID" value="GAV24675.1"/>
    <property type="molecule type" value="Genomic_DNA"/>
</dbReference>
<evidence type="ECO:0000256" key="1">
    <source>
        <dbReference type="ARBA" id="ARBA00004141"/>
    </source>
</evidence>
<organism evidence="6 7">
    <name type="scientific">Carboxydothermus islandicus</name>
    <dbReference type="NCBI Taxonomy" id="661089"/>
    <lineage>
        <taxon>Bacteria</taxon>
        <taxon>Bacillati</taxon>
        <taxon>Bacillota</taxon>
        <taxon>Clostridia</taxon>
        <taxon>Thermoanaerobacterales</taxon>
        <taxon>Thermoanaerobacteraceae</taxon>
        <taxon>Carboxydothermus</taxon>
    </lineage>
</organism>
<keyword evidence="4 5" id="KW-0472">Membrane</keyword>
<evidence type="ECO:0000256" key="3">
    <source>
        <dbReference type="ARBA" id="ARBA00022989"/>
    </source>
</evidence>
<feature type="transmembrane region" description="Helical" evidence="5">
    <location>
        <begin position="65"/>
        <end position="86"/>
    </location>
</feature>
<proteinExistence type="predicted"/>
<feature type="transmembrane region" description="Helical" evidence="5">
    <location>
        <begin position="246"/>
        <end position="266"/>
    </location>
</feature>
<dbReference type="PANTHER" id="PTHR33514">
    <property type="entry name" value="PROTEIN ABCI12, CHLOROPLASTIC"/>
    <property type="match status" value="1"/>
</dbReference>
<evidence type="ECO:0000313" key="7">
    <source>
        <dbReference type="Proteomes" id="UP000187338"/>
    </source>
</evidence>
<dbReference type="GO" id="GO:0005886">
    <property type="term" value="C:plasma membrane"/>
    <property type="evidence" value="ECO:0007669"/>
    <property type="project" value="UniProtKB-ARBA"/>
</dbReference>
<dbReference type="AlphaFoldDB" id="A0A1L8D0G8"/>
<accession>A0A1L8D0G8</accession>
<gene>
    <name evidence="6" type="ORF">ciss_06080</name>
</gene>
<evidence type="ECO:0000256" key="5">
    <source>
        <dbReference type="SAM" id="Phobius"/>
    </source>
</evidence>